<gene>
    <name evidence="8" type="ORF">ELX58_04495</name>
</gene>
<keyword evidence="2" id="KW-1277">Toxin-antitoxin system</keyword>
<dbReference type="NCBIfam" id="TIGR02116">
    <property type="entry name" value="toxin_Txe_YoeB"/>
    <property type="match status" value="1"/>
</dbReference>
<dbReference type="InterPro" id="IPR035093">
    <property type="entry name" value="RelE/ParE_toxin_dom_sf"/>
</dbReference>
<dbReference type="GO" id="GO:0004519">
    <property type="term" value="F:endonuclease activity"/>
    <property type="evidence" value="ECO:0007669"/>
    <property type="project" value="UniProtKB-KW"/>
</dbReference>
<dbReference type="KEGG" id="lji:ELX58_04495"/>
<dbReference type="OrthoDB" id="9801102at2"/>
<evidence type="ECO:0000256" key="5">
    <source>
        <dbReference type="ARBA" id="ARBA00022801"/>
    </source>
</evidence>
<keyword evidence="5" id="KW-0378">Hydrolase</keyword>
<evidence type="ECO:0000313" key="8">
    <source>
        <dbReference type="EMBL" id="QBP18407.1"/>
    </source>
</evidence>
<dbReference type="GO" id="GO:0016787">
    <property type="term" value="F:hydrolase activity"/>
    <property type="evidence" value="ECO:0007669"/>
    <property type="project" value="UniProtKB-KW"/>
</dbReference>
<evidence type="ECO:0000256" key="4">
    <source>
        <dbReference type="ARBA" id="ARBA00022759"/>
    </source>
</evidence>
<evidence type="ECO:0000256" key="3">
    <source>
        <dbReference type="ARBA" id="ARBA00022722"/>
    </source>
</evidence>
<dbReference type="PANTHER" id="PTHR38039:SF1">
    <property type="entry name" value="TOXIN YOEB"/>
    <property type="match status" value="1"/>
</dbReference>
<dbReference type="Gene3D" id="3.30.2310.20">
    <property type="entry name" value="RelE-like"/>
    <property type="match status" value="1"/>
</dbReference>
<keyword evidence="4" id="KW-0255">Endonuclease</keyword>
<evidence type="ECO:0000313" key="9">
    <source>
        <dbReference type="Proteomes" id="UP000294321"/>
    </source>
</evidence>
<evidence type="ECO:0000256" key="6">
    <source>
        <dbReference type="ARBA" id="ARBA00030388"/>
    </source>
</evidence>
<proteinExistence type="inferred from homology"/>
<sequence>MNISFDQDAWNEYKYWEFQDKKHLRRINRLISDILRNGPQNGIGKPEPLKYLGADIWSRRIDKANRLVYLYSSDDFIIESCHYHY</sequence>
<evidence type="ECO:0000256" key="1">
    <source>
        <dbReference type="ARBA" id="ARBA00008172"/>
    </source>
</evidence>
<dbReference type="Pfam" id="PF06769">
    <property type="entry name" value="YoeB_toxin"/>
    <property type="match status" value="1"/>
</dbReference>
<protein>
    <recommendedName>
        <fullName evidence="7">Endoribonuclease YoeB</fullName>
    </recommendedName>
    <alternativeName>
        <fullName evidence="6">Putative mRNA interferase YoeB</fullName>
    </alternativeName>
</protein>
<comment type="similarity">
    <text evidence="1">Belongs to the YoeB family.</text>
</comment>
<dbReference type="GO" id="GO:0006401">
    <property type="term" value="P:RNA catabolic process"/>
    <property type="evidence" value="ECO:0007669"/>
    <property type="project" value="InterPro"/>
</dbReference>
<evidence type="ECO:0000256" key="7">
    <source>
        <dbReference type="ARBA" id="ARBA00050056"/>
    </source>
</evidence>
<dbReference type="InterPro" id="IPR009614">
    <property type="entry name" value="YoeB_toxin"/>
</dbReference>
<name>A0A4P6ZLI4_9LACO</name>
<accession>A0A4P6ZLI4</accession>
<dbReference type="PANTHER" id="PTHR38039">
    <property type="entry name" value="TOXIN YOEB"/>
    <property type="match status" value="1"/>
</dbReference>
<dbReference type="EMBL" id="CP034726">
    <property type="protein sequence ID" value="QBP18407.1"/>
    <property type="molecule type" value="Genomic_DNA"/>
</dbReference>
<keyword evidence="3" id="KW-0540">Nuclease</keyword>
<dbReference type="RefSeq" id="WP_133441966.1">
    <property type="nucleotide sequence ID" value="NZ_CP034726.1"/>
</dbReference>
<dbReference type="GO" id="GO:0045892">
    <property type="term" value="P:negative regulation of DNA-templated transcription"/>
    <property type="evidence" value="ECO:0007669"/>
    <property type="project" value="TreeGrafter"/>
</dbReference>
<organism evidence="8 9">
    <name type="scientific">Acetilactobacillus jinshanensis</name>
    <dbReference type="NCBI Taxonomy" id="1720083"/>
    <lineage>
        <taxon>Bacteria</taxon>
        <taxon>Bacillati</taxon>
        <taxon>Bacillota</taxon>
        <taxon>Bacilli</taxon>
        <taxon>Lactobacillales</taxon>
        <taxon>Lactobacillaceae</taxon>
        <taxon>Acetilactobacillus</taxon>
    </lineage>
</organism>
<dbReference type="Proteomes" id="UP000294321">
    <property type="component" value="Chromosome"/>
</dbReference>
<keyword evidence="9" id="KW-1185">Reference proteome</keyword>
<evidence type="ECO:0000256" key="2">
    <source>
        <dbReference type="ARBA" id="ARBA00022649"/>
    </source>
</evidence>
<dbReference type="AlphaFoldDB" id="A0A4P6ZLI4"/>
<reference evidence="9" key="1">
    <citation type="submission" date="2018-12" db="EMBL/GenBank/DDBJ databases">
        <title>A new species of lactobacillus.</title>
        <authorList>
            <person name="Jian Y."/>
            <person name="Xin L."/>
            <person name="Hong Z.J."/>
            <person name="Ming L.Z."/>
            <person name="Hong X.Z."/>
        </authorList>
    </citation>
    <scope>NUCLEOTIDE SEQUENCE [LARGE SCALE GENOMIC DNA]</scope>
    <source>
        <strain evidence="9">HSLZ-75</strain>
    </source>
</reference>
<dbReference type="SUPFAM" id="SSF143011">
    <property type="entry name" value="RelE-like"/>
    <property type="match status" value="1"/>
</dbReference>